<protein>
    <submittedName>
        <fullName evidence="1">Uncharacterized protein</fullName>
    </submittedName>
</protein>
<evidence type="ECO:0000313" key="2">
    <source>
        <dbReference type="Proteomes" id="UP001205965"/>
    </source>
</evidence>
<reference evidence="1 2" key="1">
    <citation type="submission" date="2022-08" db="EMBL/GenBank/DDBJ databases">
        <title>YIM 101645 draft genome.</title>
        <authorList>
            <person name="Chen X."/>
        </authorList>
    </citation>
    <scope>NUCLEOTIDE SEQUENCE [LARGE SCALE GENOMIC DNA]</scope>
    <source>
        <strain evidence="1 2">YIM 101645</strain>
    </source>
</reference>
<dbReference type="EMBL" id="JANWTC010000006">
    <property type="protein sequence ID" value="MCS5479779.1"/>
    <property type="molecule type" value="Genomic_DNA"/>
</dbReference>
<accession>A0ABT2G0R2</accession>
<evidence type="ECO:0000313" key="1">
    <source>
        <dbReference type="EMBL" id="MCS5479779.1"/>
    </source>
</evidence>
<proteinExistence type="predicted"/>
<gene>
    <name evidence="1" type="ORF">NYP18_08915</name>
</gene>
<keyword evidence="2" id="KW-1185">Reference proteome</keyword>
<comment type="caution">
    <text evidence="1">The sequence shown here is derived from an EMBL/GenBank/DDBJ whole genome shotgun (WGS) entry which is preliminary data.</text>
</comment>
<organism evidence="1 2">
    <name type="scientific">Corynebacterium lemuris</name>
    <dbReference type="NCBI Taxonomy" id="1859292"/>
    <lineage>
        <taxon>Bacteria</taxon>
        <taxon>Bacillati</taxon>
        <taxon>Actinomycetota</taxon>
        <taxon>Actinomycetes</taxon>
        <taxon>Mycobacteriales</taxon>
        <taxon>Corynebacteriaceae</taxon>
        <taxon>Corynebacterium</taxon>
    </lineage>
</organism>
<name>A0ABT2G0R2_9CORY</name>
<dbReference type="Proteomes" id="UP001205965">
    <property type="component" value="Unassembled WGS sequence"/>
</dbReference>
<dbReference type="RefSeq" id="WP_259427849.1">
    <property type="nucleotide sequence ID" value="NZ_JANWTC010000006.1"/>
</dbReference>
<sequence>MQIHEIYSAISAWCSEHGVPLSLKKRKIMASTIQSRVEAEHRRLHEVWAATPDSYTVLTHSDPTGEQAVRNVLSDLVTVWHPS</sequence>